<dbReference type="InterPro" id="IPR050126">
    <property type="entry name" value="Ap4A_hydrolase"/>
</dbReference>
<dbReference type="OrthoDB" id="9807890at2"/>
<dbReference type="SUPFAM" id="SSF56300">
    <property type="entry name" value="Metallo-dependent phosphatases"/>
    <property type="match status" value="1"/>
</dbReference>
<reference evidence="2 3" key="1">
    <citation type="submission" date="2018-03" db="EMBL/GenBank/DDBJ databases">
        <title>Genomic Encyclopedia of Archaeal and Bacterial Type Strains, Phase II (KMG-II): from individual species to whole genera.</title>
        <authorList>
            <person name="Goeker M."/>
        </authorList>
    </citation>
    <scope>NUCLEOTIDE SEQUENCE [LARGE SCALE GENOMIC DNA]</scope>
    <source>
        <strain evidence="2 3">DSM 100212</strain>
    </source>
</reference>
<dbReference type="PANTHER" id="PTHR42850">
    <property type="entry name" value="METALLOPHOSPHOESTERASE"/>
    <property type="match status" value="1"/>
</dbReference>
<dbReference type="GO" id="GO:0008803">
    <property type="term" value="F:bis(5'-nucleosyl)-tetraphosphatase (symmetrical) activity"/>
    <property type="evidence" value="ECO:0007669"/>
    <property type="project" value="TreeGrafter"/>
</dbReference>
<evidence type="ECO:0000313" key="2">
    <source>
        <dbReference type="EMBL" id="PRY89334.1"/>
    </source>
</evidence>
<accession>A0A2T0WS16</accession>
<dbReference type="Gene3D" id="3.60.21.10">
    <property type="match status" value="1"/>
</dbReference>
<organism evidence="2 3">
    <name type="scientific">Donghicola tyrosinivorans</name>
    <dbReference type="NCBI Taxonomy" id="1652492"/>
    <lineage>
        <taxon>Bacteria</taxon>
        <taxon>Pseudomonadati</taxon>
        <taxon>Pseudomonadota</taxon>
        <taxon>Alphaproteobacteria</taxon>
        <taxon>Rhodobacterales</taxon>
        <taxon>Roseobacteraceae</taxon>
        <taxon>Donghicola</taxon>
    </lineage>
</organism>
<feature type="domain" description="Calcineurin-like phosphoesterase" evidence="1">
    <location>
        <begin position="35"/>
        <end position="228"/>
    </location>
</feature>
<dbReference type="InterPro" id="IPR029052">
    <property type="entry name" value="Metallo-depent_PP-like"/>
</dbReference>
<comment type="caution">
    <text evidence="2">The sequence shown here is derived from an EMBL/GenBank/DDBJ whole genome shotgun (WGS) entry which is preliminary data.</text>
</comment>
<protein>
    <submittedName>
        <fullName evidence="2">Serine/threonine protein phosphatase 1</fullName>
    </submittedName>
</protein>
<gene>
    <name evidence="2" type="ORF">CLV74_10636</name>
</gene>
<dbReference type="PANTHER" id="PTHR42850:SF11">
    <property type="entry name" value="BIS(5'-NUCLEOSYL)-TETRAPHOSPHATASE [SYMMETRICAL]"/>
    <property type="match status" value="1"/>
</dbReference>
<dbReference type="RefSeq" id="WP_106264336.1">
    <property type="nucleotide sequence ID" value="NZ_PVTQ01000006.1"/>
</dbReference>
<dbReference type="Proteomes" id="UP000238392">
    <property type="component" value="Unassembled WGS sequence"/>
</dbReference>
<evidence type="ECO:0000259" key="1">
    <source>
        <dbReference type="Pfam" id="PF00149"/>
    </source>
</evidence>
<dbReference type="GO" id="GO:0016791">
    <property type="term" value="F:phosphatase activity"/>
    <property type="evidence" value="ECO:0007669"/>
    <property type="project" value="TreeGrafter"/>
</dbReference>
<dbReference type="CDD" id="cd00144">
    <property type="entry name" value="MPP_PPP_family"/>
    <property type="match status" value="1"/>
</dbReference>
<name>A0A2T0WS16_9RHOB</name>
<dbReference type="EMBL" id="PVTQ01000006">
    <property type="protein sequence ID" value="PRY89334.1"/>
    <property type="molecule type" value="Genomic_DNA"/>
</dbReference>
<proteinExistence type="predicted"/>
<dbReference type="GO" id="GO:0005737">
    <property type="term" value="C:cytoplasm"/>
    <property type="evidence" value="ECO:0007669"/>
    <property type="project" value="TreeGrafter"/>
</dbReference>
<dbReference type="AlphaFoldDB" id="A0A2T0WS16"/>
<dbReference type="GO" id="GO:0110154">
    <property type="term" value="P:RNA decapping"/>
    <property type="evidence" value="ECO:0007669"/>
    <property type="project" value="TreeGrafter"/>
</dbReference>
<sequence length="256" mass="28458">MFGKIRSIFGGSANEKRVQLPRPTRETIFAPQQNFWAIGDIHGCNDNLGRALEHIKDQFVVTLGDMVDRGPHSADVLTRLWRLQTENPSQVVCLMGNHEQMLLEFIDDPAGLGARWLGFGGRETLESFGISDASKRPDAEEALELADRFEDALPDGMQSWLRNLPISWSTGNIWCVHAGMNPKREPEKQSERTLLWGHPEFYSASRDDDICVVHGHTIMEKAGISDGRIALDTGAYQGRGLTAGHITTAGCTLRTF</sequence>
<keyword evidence="3" id="KW-1185">Reference proteome</keyword>
<evidence type="ECO:0000313" key="3">
    <source>
        <dbReference type="Proteomes" id="UP000238392"/>
    </source>
</evidence>
<dbReference type="Pfam" id="PF00149">
    <property type="entry name" value="Metallophos"/>
    <property type="match status" value="1"/>
</dbReference>
<dbReference type="InterPro" id="IPR004843">
    <property type="entry name" value="Calcineurin-like_PHP"/>
</dbReference>